<sequence length="112" mass="11586">MTTPEQPDMNELIARATEVQAQLQKAQQEILESEVTGTAGNGLVTVTMTGGAEVTGITIDPKVVDADDVETLQDLILGAFRDGHRKAGEIAQEKIGPFAGGAGGADFGSFLG</sequence>
<dbReference type="GO" id="GO:0003677">
    <property type="term" value="F:DNA binding"/>
    <property type="evidence" value="ECO:0007669"/>
    <property type="project" value="UniProtKB-UniRule"/>
</dbReference>
<dbReference type="Gene3D" id="3.30.1310.10">
    <property type="entry name" value="Nucleoid-associated protein YbaB-like domain"/>
    <property type="match status" value="1"/>
</dbReference>
<dbReference type="STRING" id="558173.CDOO_01450"/>
<comment type="subcellular location">
    <subcellularLocation>
        <location evidence="2">Cytoplasm</location>
        <location evidence="2">Nucleoid</location>
    </subcellularLocation>
</comment>
<dbReference type="NCBIfam" id="TIGR00103">
    <property type="entry name" value="DNA_YbaB_EbfC"/>
    <property type="match status" value="1"/>
</dbReference>
<feature type="coiled-coil region" evidence="3">
    <location>
        <begin position="9"/>
        <end position="36"/>
    </location>
</feature>
<evidence type="ECO:0000256" key="1">
    <source>
        <dbReference type="ARBA" id="ARBA00023125"/>
    </source>
</evidence>
<evidence type="ECO:0000256" key="3">
    <source>
        <dbReference type="SAM" id="Coils"/>
    </source>
</evidence>
<dbReference type="EMBL" id="CP006764">
    <property type="protein sequence ID" value="AIT60101.1"/>
    <property type="molecule type" value="Genomic_DNA"/>
</dbReference>
<dbReference type="AlphaFoldDB" id="A0A097ID96"/>
<comment type="similarity">
    <text evidence="2">Belongs to the YbaB/EbfC family.</text>
</comment>
<evidence type="ECO:0000313" key="4">
    <source>
        <dbReference type="EMBL" id="AIT60101.1"/>
    </source>
</evidence>
<reference evidence="4 5" key="1">
    <citation type="submission" date="2013-09" db="EMBL/GenBank/DDBJ databases">
        <title>Complete genome sequence of Corynebacterium doosanense CAU 212(T) (=DSM 45436(T)), isolated from activated sludge.</title>
        <authorList>
            <person name="Schaffert L."/>
            <person name="Albersmeier A."/>
            <person name="Kalinowski J."/>
            <person name="Ruckert C."/>
        </authorList>
    </citation>
    <scope>NUCLEOTIDE SEQUENCE [LARGE SCALE GENOMIC DNA]</scope>
    <source>
        <strain evidence="4 5">CAU 212</strain>
    </source>
</reference>
<dbReference type="OrthoDB" id="9809370at2"/>
<comment type="function">
    <text evidence="2">Binds to DNA and alters its conformation. May be involved in regulation of gene expression, nucleoid organization and DNA protection.</text>
</comment>
<dbReference type="InterPro" id="IPR004401">
    <property type="entry name" value="YbaB/EbfC"/>
</dbReference>
<dbReference type="Proteomes" id="UP000029914">
    <property type="component" value="Chromosome"/>
</dbReference>
<keyword evidence="3" id="KW-0175">Coiled coil</keyword>
<dbReference type="KEGG" id="cdo:CDOO_01450"/>
<dbReference type="RefSeq" id="WP_018021557.1">
    <property type="nucleotide sequence ID" value="NZ_AQUX01000002.1"/>
</dbReference>
<evidence type="ECO:0000256" key="2">
    <source>
        <dbReference type="HAMAP-Rule" id="MF_00274"/>
    </source>
</evidence>
<comment type="subunit">
    <text evidence="2">Homodimer.</text>
</comment>
<dbReference type="HOGENOM" id="CLU_140930_4_1_11"/>
<dbReference type="GO" id="GO:0005829">
    <property type="term" value="C:cytosol"/>
    <property type="evidence" value="ECO:0007669"/>
    <property type="project" value="TreeGrafter"/>
</dbReference>
<organism evidence="4 5">
    <name type="scientific">Corynebacterium doosanense CAU 212 = DSM 45436</name>
    <dbReference type="NCBI Taxonomy" id="558173"/>
    <lineage>
        <taxon>Bacteria</taxon>
        <taxon>Bacillati</taxon>
        <taxon>Actinomycetota</taxon>
        <taxon>Actinomycetes</taxon>
        <taxon>Mycobacteriales</taxon>
        <taxon>Corynebacteriaceae</taxon>
        <taxon>Corynebacterium</taxon>
    </lineage>
</organism>
<protein>
    <recommendedName>
        <fullName evidence="2">Nucleoid-associated protein CDOO_01450</fullName>
    </recommendedName>
</protein>
<dbReference type="PANTHER" id="PTHR33449">
    <property type="entry name" value="NUCLEOID-ASSOCIATED PROTEIN YBAB"/>
    <property type="match status" value="1"/>
</dbReference>
<dbReference type="SUPFAM" id="SSF82607">
    <property type="entry name" value="YbaB-like"/>
    <property type="match status" value="1"/>
</dbReference>
<dbReference type="PIRSF" id="PIRSF004555">
    <property type="entry name" value="UCP004555"/>
    <property type="match status" value="1"/>
</dbReference>
<dbReference type="eggNOG" id="COG0718">
    <property type="taxonomic scope" value="Bacteria"/>
</dbReference>
<dbReference type="HAMAP" id="MF_00274">
    <property type="entry name" value="DNA_YbaB_EbfC"/>
    <property type="match status" value="1"/>
</dbReference>
<gene>
    <name evidence="4" type="ORF">CDOO_01450</name>
</gene>
<keyword evidence="2" id="KW-0963">Cytoplasm</keyword>
<keyword evidence="1 2" id="KW-0238">DNA-binding</keyword>
<evidence type="ECO:0000313" key="5">
    <source>
        <dbReference type="Proteomes" id="UP000029914"/>
    </source>
</evidence>
<proteinExistence type="inferred from homology"/>
<dbReference type="InterPro" id="IPR036894">
    <property type="entry name" value="YbaB-like_sf"/>
</dbReference>
<dbReference type="GO" id="GO:0043590">
    <property type="term" value="C:bacterial nucleoid"/>
    <property type="evidence" value="ECO:0007669"/>
    <property type="project" value="UniProtKB-UniRule"/>
</dbReference>
<accession>A0A097ID96</accession>
<name>A0A097ID96_9CORY</name>
<dbReference type="Pfam" id="PF02575">
    <property type="entry name" value="YbaB_DNA_bd"/>
    <property type="match status" value="1"/>
</dbReference>
<keyword evidence="5" id="KW-1185">Reference proteome</keyword>
<dbReference type="PANTHER" id="PTHR33449:SF1">
    <property type="entry name" value="NUCLEOID-ASSOCIATED PROTEIN YBAB"/>
    <property type="match status" value="1"/>
</dbReference>